<sequence>MRIDIGVSNHLQCIFPELWLHPCGAKAGIRNFEKEESLDLVEHLMSMINNREFSDVTFLCNDGREVHASRMLLAARSEMFKKMLLNGMSESRSTVIQLPLVASSTLIQVFRYLYAGRSINPQSSLCEDDSSVAMEEPDAEGGDSEISHSGNDSSVDMEEPNAEGGDSEISHSGNGLHVTFTLELNEMVNVALAARFFLLERLEDDMKRRLTFLIAKRYHQIYTEDMLNSVAVGLSNIIALKSEKPTNGGGSKFFAWCRSWCLPSTNSVARFLRDGDKLELYKNSRPRPLPGRTFQVELKDFEILLPDSMTNNFTDLLAMVNLPCIHPDILLTVVIPSRIIDAEKLMEVLEIQALSDYQCLRNSCLRSTPNLLCRREWSPTTRPTSRIEFEHRDSEYEYSDTRKQETFYAATQMHFYGIYNWAIVARLQDGLNISEVDRRYPGGFQIGFYRRLHGERLSMDDEKLSLSENPEGWAMEISDDAGSAKFYCREDELDHVWVLPSGKRFEVYKEIEVKLNPADQVWSFSYDGSSISVVLRNLQGSLLYPGVSFQSKLLKVCIIFRGGFDQEVLLQDEGFKRGELLATLSHQDLMWGFLEGRYQQGDASWRSLIYAKIPFPSLFLRMLSNPFVNVLPSLVRKFRTSRGPEFPNEACLHHPLVSTTHGHGLAAASVGSRDYSPQLAVPAAAHSSFREKPMDWRH</sequence>
<feature type="domain" description="BTB" evidence="3">
    <location>
        <begin position="54"/>
        <end position="122"/>
    </location>
</feature>
<dbReference type="SMART" id="SM00225">
    <property type="entry name" value="BTB"/>
    <property type="match status" value="1"/>
</dbReference>
<dbReference type="PANTHER" id="PTHR46306:SF1">
    <property type="entry name" value="BTB_POZ DOMAIN-CONTAINING PROTEIN 9"/>
    <property type="match status" value="1"/>
</dbReference>
<organism evidence="4 5">
    <name type="scientific">Riccia sorocarpa</name>
    <dbReference type="NCBI Taxonomy" id="122646"/>
    <lineage>
        <taxon>Eukaryota</taxon>
        <taxon>Viridiplantae</taxon>
        <taxon>Streptophyta</taxon>
        <taxon>Embryophyta</taxon>
        <taxon>Marchantiophyta</taxon>
        <taxon>Marchantiopsida</taxon>
        <taxon>Marchantiidae</taxon>
        <taxon>Marchantiales</taxon>
        <taxon>Ricciaceae</taxon>
        <taxon>Riccia</taxon>
    </lineage>
</organism>
<name>A0ABD3HDC1_9MARC</name>
<comment type="caution">
    <text evidence="4">The sequence shown here is derived from an EMBL/GenBank/DDBJ whole genome shotgun (WGS) entry which is preliminary data.</text>
</comment>
<accession>A0ABD3HDC1</accession>
<dbReference type="PROSITE" id="PS50097">
    <property type="entry name" value="BTB"/>
    <property type="match status" value="1"/>
</dbReference>
<keyword evidence="5" id="KW-1185">Reference proteome</keyword>
<feature type="region of interest" description="Disordered" evidence="2">
    <location>
        <begin position="124"/>
        <end position="170"/>
    </location>
</feature>
<dbReference type="Gene3D" id="3.30.710.10">
    <property type="entry name" value="Potassium Channel Kv1.1, Chain A"/>
    <property type="match status" value="1"/>
</dbReference>
<dbReference type="InterPro" id="IPR052407">
    <property type="entry name" value="BTB_POZ_domain_cont_9"/>
</dbReference>
<dbReference type="PANTHER" id="PTHR46306">
    <property type="entry name" value="BTB/POZ DOMAIN-CONTAINING PROTEIN 9"/>
    <property type="match status" value="1"/>
</dbReference>
<comment type="pathway">
    <text evidence="1">Protein modification; protein ubiquitination.</text>
</comment>
<gene>
    <name evidence="4" type="ORF">R1sor_014906</name>
</gene>
<evidence type="ECO:0000313" key="5">
    <source>
        <dbReference type="Proteomes" id="UP001633002"/>
    </source>
</evidence>
<dbReference type="AlphaFoldDB" id="A0ABD3HDC1"/>
<proteinExistence type="predicted"/>
<feature type="compositionally biased region" description="Acidic residues" evidence="2">
    <location>
        <begin position="126"/>
        <end position="143"/>
    </location>
</feature>
<dbReference type="InterPro" id="IPR000210">
    <property type="entry name" value="BTB/POZ_dom"/>
</dbReference>
<evidence type="ECO:0000256" key="2">
    <source>
        <dbReference type="SAM" id="MobiDB-lite"/>
    </source>
</evidence>
<dbReference type="SUPFAM" id="SSF54695">
    <property type="entry name" value="POZ domain"/>
    <property type="match status" value="1"/>
</dbReference>
<evidence type="ECO:0000313" key="4">
    <source>
        <dbReference type="EMBL" id="KAL3688597.1"/>
    </source>
</evidence>
<dbReference type="InterPro" id="IPR011333">
    <property type="entry name" value="SKP1/BTB/POZ_sf"/>
</dbReference>
<reference evidence="4 5" key="1">
    <citation type="submission" date="2024-09" db="EMBL/GenBank/DDBJ databases">
        <title>Chromosome-scale assembly of Riccia sorocarpa.</title>
        <authorList>
            <person name="Paukszto L."/>
        </authorList>
    </citation>
    <scope>NUCLEOTIDE SEQUENCE [LARGE SCALE GENOMIC DNA]</scope>
    <source>
        <strain evidence="4">LP-2024</strain>
        <tissue evidence="4">Aerial parts of the thallus</tissue>
    </source>
</reference>
<dbReference type="EMBL" id="JBJQOH010000004">
    <property type="protein sequence ID" value="KAL3688597.1"/>
    <property type="molecule type" value="Genomic_DNA"/>
</dbReference>
<dbReference type="CDD" id="cd18186">
    <property type="entry name" value="BTB_POZ_ZBTB_KLHL-like"/>
    <property type="match status" value="1"/>
</dbReference>
<evidence type="ECO:0000259" key="3">
    <source>
        <dbReference type="PROSITE" id="PS50097"/>
    </source>
</evidence>
<evidence type="ECO:0000256" key="1">
    <source>
        <dbReference type="ARBA" id="ARBA00004906"/>
    </source>
</evidence>
<dbReference type="Pfam" id="PF00651">
    <property type="entry name" value="BTB"/>
    <property type="match status" value="1"/>
</dbReference>
<protein>
    <recommendedName>
        <fullName evidence="3">BTB domain-containing protein</fullName>
    </recommendedName>
</protein>
<dbReference type="Proteomes" id="UP001633002">
    <property type="component" value="Unassembled WGS sequence"/>
</dbReference>